<name>A0A1W2B4V1_9FLAO</name>
<dbReference type="STRING" id="1434700.SAMN06296427_105248"/>
<dbReference type="Proteomes" id="UP000192393">
    <property type="component" value="Unassembled WGS sequence"/>
</dbReference>
<dbReference type="OrthoDB" id="5512913at2"/>
<proteinExistence type="predicted"/>
<evidence type="ECO:0000313" key="1">
    <source>
        <dbReference type="EMBL" id="SMC67781.1"/>
    </source>
</evidence>
<organism evidence="1 2">
    <name type="scientific">Moheibacter sediminis</name>
    <dbReference type="NCBI Taxonomy" id="1434700"/>
    <lineage>
        <taxon>Bacteria</taxon>
        <taxon>Pseudomonadati</taxon>
        <taxon>Bacteroidota</taxon>
        <taxon>Flavobacteriia</taxon>
        <taxon>Flavobacteriales</taxon>
        <taxon>Weeksellaceae</taxon>
        <taxon>Moheibacter</taxon>
    </lineage>
</organism>
<dbReference type="AlphaFoldDB" id="A0A1W2B4V1"/>
<accession>A0A1W2B4V1</accession>
<dbReference type="RefSeq" id="WP_084017446.1">
    <property type="nucleotide sequence ID" value="NZ_FWXS01000005.1"/>
</dbReference>
<keyword evidence="2" id="KW-1185">Reference proteome</keyword>
<protein>
    <submittedName>
        <fullName evidence="1">Uncharacterized protein</fullName>
    </submittedName>
</protein>
<sequence>MKTLTTICLLLVFNIFAYSQYSEFKVYDNGLIYSQQAMNKLGSIVDSLNLKFKSCDLDKKFYSQQQTIGYIIKLDSGNIKQAKKDIDNKISIEEFIDKYPQASVEKNNLIIKRNIENYEGKKAVEFEHFDLKNNYGFSIEISDLSAYKNDRMNWWLYQYYEQRDYMDESLEAFYFPNKFVSIELPQTYGMMVGYSDCLIDTTTTKFKENAKQGWVDLPKNWTKLSDKKKTKLLDEFRTTQVIGGCSQDTSPRDHAINIALLSAETYNWGIFLKAHLDIMNDRFDRVSDGSYAWGKRNTYIKELEELDINVQDLILGISFRIENPVKNHYYGSIGRLGRALSETRNNEEIEQTILSIISDNKLDDYNRLLFFFLFKNYNYYLEDEIIKENNYQRLLTAINDFPEHYREKLSFQYQK</sequence>
<reference evidence="1 2" key="1">
    <citation type="submission" date="2017-04" db="EMBL/GenBank/DDBJ databases">
        <authorList>
            <person name="Afonso C.L."/>
            <person name="Miller P.J."/>
            <person name="Scott M.A."/>
            <person name="Spackman E."/>
            <person name="Goraichik I."/>
            <person name="Dimitrov K.M."/>
            <person name="Suarez D.L."/>
            <person name="Swayne D.E."/>
        </authorList>
    </citation>
    <scope>NUCLEOTIDE SEQUENCE [LARGE SCALE GENOMIC DNA]</scope>
    <source>
        <strain evidence="1 2">CGMCC 1.12708</strain>
    </source>
</reference>
<gene>
    <name evidence="1" type="ORF">SAMN06296427_105248</name>
</gene>
<dbReference type="EMBL" id="FWXS01000005">
    <property type="protein sequence ID" value="SMC67781.1"/>
    <property type="molecule type" value="Genomic_DNA"/>
</dbReference>
<evidence type="ECO:0000313" key="2">
    <source>
        <dbReference type="Proteomes" id="UP000192393"/>
    </source>
</evidence>